<evidence type="ECO:0000256" key="3">
    <source>
        <dbReference type="ARBA" id="ARBA00023002"/>
    </source>
</evidence>
<dbReference type="InterPro" id="IPR013149">
    <property type="entry name" value="ADH-like_C"/>
</dbReference>
<accession>A0A2M7SF41</accession>
<dbReference type="Pfam" id="PF00107">
    <property type="entry name" value="ADH_zinc_N"/>
    <property type="match status" value="1"/>
</dbReference>
<feature type="domain" description="Enoyl reductase (ER)" evidence="5">
    <location>
        <begin position="8"/>
        <end position="343"/>
    </location>
</feature>
<dbReference type="Proteomes" id="UP000229307">
    <property type="component" value="Unassembled WGS sequence"/>
</dbReference>
<dbReference type="Pfam" id="PF08240">
    <property type="entry name" value="ADH_N"/>
    <property type="match status" value="1"/>
</dbReference>
<dbReference type="AlphaFoldDB" id="A0A2M7SF41"/>
<dbReference type="InterPro" id="IPR036291">
    <property type="entry name" value="NAD(P)-bd_dom_sf"/>
</dbReference>
<dbReference type="EMBL" id="PFMR01000036">
    <property type="protein sequence ID" value="PIZ18104.1"/>
    <property type="molecule type" value="Genomic_DNA"/>
</dbReference>
<evidence type="ECO:0000256" key="4">
    <source>
        <dbReference type="RuleBase" id="RU361277"/>
    </source>
</evidence>
<dbReference type="InterPro" id="IPR020843">
    <property type="entry name" value="ER"/>
</dbReference>
<dbReference type="Gene3D" id="3.90.180.10">
    <property type="entry name" value="Medium-chain alcohol dehydrogenases, catalytic domain"/>
    <property type="match status" value="1"/>
</dbReference>
<dbReference type="InterPro" id="IPR050129">
    <property type="entry name" value="Zn_alcohol_dh"/>
</dbReference>
<protein>
    <recommendedName>
        <fullName evidence="5">Enoyl reductase (ER) domain-containing protein</fullName>
    </recommendedName>
</protein>
<dbReference type="SUPFAM" id="SSF51735">
    <property type="entry name" value="NAD(P)-binding Rossmann-fold domains"/>
    <property type="match status" value="1"/>
</dbReference>
<name>A0A2M7SF41_9BACT</name>
<keyword evidence="1 4" id="KW-0479">Metal-binding</keyword>
<dbReference type="GO" id="GO:0008270">
    <property type="term" value="F:zinc ion binding"/>
    <property type="evidence" value="ECO:0007669"/>
    <property type="project" value="InterPro"/>
</dbReference>
<evidence type="ECO:0000313" key="6">
    <source>
        <dbReference type="EMBL" id="PIZ18104.1"/>
    </source>
</evidence>
<dbReference type="Gene3D" id="3.40.50.720">
    <property type="entry name" value="NAD(P)-binding Rossmann-like Domain"/>
    <property type="match status" value="1"/>
</dbReference>
<evidence type="ECO:0000256" key="1">
    <source>
        <dbReference type="ARBA" id="ARBA00022723"/>
    </source>
</evidence>
<dbReference type="InterPro" id="IPR002328">
    <property type="entry name" value="ADH_Zn_CS"/>
</dbReference>
<proteinExistence type="inferred from homology"/>
<comment type="similarity">
    <text evidence="4">Belongs to the zinc-containing alcohol dehydrogenase family.</text>
</comment>
<gene>
    <name evidence="6" type="ORF">COY52_01160</name>
</gene>
<sequence length="345" mass="36526">MKAAVYDGVGRISVKEAEMPATAAGGIVIRVESCAICGTDLKAYVHGNPRMKPPLVLGHEFAGRITEIGTGAAGFSIGERVTMATSIPCGRCILCLEGLQNMCENLIPVGTAIDGAFAEYMLIPPLGIAQGNVLRIPDGLSSDEASLSEPLGCVINAQEIIGITAADTVVVIGAGPIGYLHVETARARGAIRVILVQRSRTRLEFAKKFGVEAAICSQEEDPVKKVMDLTGGRGADAVIVAAPDAQAQAQSIQMAAKGARISFFSSIPKDNPYATLHTNLLHYRELRVCGSSDSRAIHQKLALDMLASGKINAKALITHRFPLSKFPEALETMKKKEGLKIIINP</sequence>
<dbReference type="PANTHER" id="PTHR43401">
    <property type="entry name" value="L-THREONINE 3-DEHYDROGENASE"/>
    <property type="match status" value="1"/>
</dbReference>
<reference evidence="7" key="1">
    <citation type="submission" date="2017-09" db="EMBL/GenBank/DDBJ databases">
        <title>Depth-based differentiation of microbial function through sediment-hosted aquifers and enrichment of novel symbionts in the deep terrestrial subsurface.</title>
        <authorList>
            <person name="Probst A.J."/>
            <person name="Ladd B."/>
            <person name="Jarett J.K."/>
            <person name="Geller-Mcgrath D.E."/>
            <person name="Sieber C.M.K."/>
            <person name="Emerson J.B."/>
            <person name="Anantharaman K."/>
            <person name="Thomas B.C."/>
            <person name="Malmstrom R."/>
            <person name="Stieglmeier M."/>
            <person name="Klingl A."/>
            <person name="Woyke T."/>
            <person name="Ryan C.M."/>
            <person name="Banfield J.F."/>
        </authorList>
    </citation>
    <scope>NUCLEOTIDE SEQUENCE [LARGE SCALE GENOMIC DNA]</scope>
</reference>
<dbReference type="GO" id="GO:0016491">
    <property type="term" value="F:oxidoreductase activity"/>
    <property type="evidence" value="ECO:0007669"/>
    <property type="project" value="UniProtKB-KW"/>
</dbReference>
<evidence type="ECO:0000313" key="7">
    <source>
        <dbReference type="Proteomes" id="UP000229307"/>
    </source>
</evidence>
<keyword evidence="2 4" id="KW-0862">Zinc</keyword>
<dbReference type="InterPro" id="IPR011032">
    <property type="entry name" value="GroES-like_sf"/>
</dbReference>
<dbReference type="PANTHER" id="PTHR43401:SF2">
    <property type="entry name" value="L-THREONINE 3-DEHYDROGENASE"/>
    <property type="match status" value="1"/>
</dbReference>
<dbReference type="SMART" id="SM00829">
    <property type="entry name" value="PKS_ER"/>
    <property type="match status" value="1"/>
</dbReference>
<evidence type="ECO:0000259" key="5">
    <source>
        <dbReference type="SMART" id="SM00829"/>
    </source>
</evidence>
<comment type="cofactor">
    <cofactor evidence="4">
        <name>Zn(2+)</name>
        <dbReference type="ChEBI" id="CHEBI:29105"/>
    </cofactor>
</comment>
<organism evidence="6 7">
    <name type="scientific">Candidatus Desantisbacteria bacterium CG_4_10_14_0_8_um_filter_48_22</name>
    <dbReference type="NCBI Taxonomy" id="1974543"/>
    <lineage>
        <taxon>Bacteria</taxon>
        <taxon>Candidatus Desantisiibacteriota</taxon>
    </lineage>
</organism>
<evidence type="ECO:0000256" key="2">
    <source>
        <dbReference type="ARBA" id="ARBA00022833"/>
    </source>
</evidence>
<dbReference type="InterPro" id="IPR013154">
    <property type="entry name" value="ADH-like_N"/>
</dbReference>
<keyword evidence="3" id="KW-0560">Oxidoreductase</keyword>
<comment type="caution">
    <text evidence="6">The sequence shown here is derived from an EMBL/GenBank/DDBJ whole genome shotgun (WGS) entry which is preliminary data.</text>
</comment>
<dbReference type="PROSITE" id="PS00059">
    <property type="entry name" value="ADH_ZINC"/>
    <property type="match status" value="1"/>
</dbReference>
<dbReference type="SUPFAM" id="SSF50129">
    <property type="entry name" value="GroES-like"/>
    <property type="match status" value="1"/>
</dbReference>